<feature type="non-terminal residue" evidence="2">
    <location>
        <position position="1"/>
    </location>
</feature>
<gene>
    <name evidence="2" type="ORF">M8C21_022500</name>
</gene>
<organism evidence="2 3">
    <name type="scientific">Ambrosia artemisiifolia</name>
    <name type="common">Common ragweed</name>
    <dbReference type="NCBI Taxonomy" id="4212"/>
    <lineage>
        <taxon>Eukaryota</taxon>
        <taxon>Viridiplantae</taxon>
        <taxon>Streptophyta</taxon>
        <taxon>Embryophyta</taxon>
        <taxon>Tracheophyta</taxon>
        <taxon>Spermatophyta</taxon>
        <taxon>Magnoliopsida</taxon>
        <taxon>eudicotyledons</taxon>
        <taxon>Gunneridae</taxon>
        <taxon>Pentapetalae</taxon>
        <taxon>asterids</taxon>
        <taxon>campanulids</taxon>
        <taxon>Asterales</taxon>
        <taxon>Asteraceae</taxon>
        <taxon>Asteroideae</taxon>
        <taxon>Heliantheae alliance</taxon>
        <taxon>Heliantheae</taxon>
        <taxon>Ambrosia</taxon>
    </lineage>
</organism>
<dbReference type="EMBL" id="JAMZMK010006121">
    <property type="protein sequence ID" value="KAI7750591.1"/>
    <property type="molecule type" value="Genomic_DNA"/>
</dbReference>
<accession>A0AAD5D1Y4</accession>
<evidence type="ECO:0000313" key="2">
    <source>
        <dbReference type="EMBL" id="KAI7750591.1"/>
    </source>
</evidence>
<feature type="transmembrane region" description="Helical" evidence="1">
    <location>
        <begin position="23"/>
        <end position="49"/>
    </location>
</feature>
<keyword evidence="1" id="KW-0472">Membrane</keyword>
<keyword evidence="3" id="KW-1185">Reference proteome</keyword>
<evidence type="ECO:0000313" key="3">
    <source>
        <dbReference type="Proteomes" id="UP001206925"/>
    </source>
</evidence>
<dbReference type="Proteomes" id="UP001206925">
    <property type="component" value="Unassembled WGS sequence"/>
</dbReference>
<proteinExistence type="predicted"/>
<keyword evidence="1" id="KW-1133">Transmembrane helix</keyword>
<protein>
    <submittedName>
        <fullName evidence="2">Uncharacterized protein</fullName>
    </submittedName>
</protein>
<comment type="caution">
    <text evidence="2">The sequence shown here is derived from an EMBL/GenBank/DDBJ whole genome shotgun (WGS) entry which is preliminary data.</text>
</comment>
<name>A0AAD5D1Y4_AMBAR</name>
<keyword evidence="1" id="KW-0812">Transmembrane</keyword>
<dbReference type="AlphaFoldDB" id="A0AAD5D1Y4"/>
<reference evidence="2" key="1">
    <citation type="submission" date="2022-06" db="EMBL/GenBank/DDBJ databases">
        <title>Uncovering the hologenomic basis of an extraordinary plant invasion.</title>
        <authorList>
            <person name="Bieker V.C."/>
            <person name="Martin M.D."/>
            <person name="Gilbert T."/>
            <person name="Hodgins K."/>
            <person name="Battlay P."/>
            <person name="Petersen B."/>
            <person name="Wilson J."/>
        </authorList>
    </citation>
    <scope>NUCLEOTIDE SEQUENCE</scope>
    <source>
        <strain evidence="2">AA19_3_7</strain>
        <tissue evidence="2">Leaf</tissue>
    </source>
</reference>
<sequence length="115" mass="13015">KQHRTITLTRERTVLTQKIFRKVYCYACAVFMAYPGVLSSLYAAAVWIASYALVAHSKEERGKGREMVKEVILDIIDSCVGGVEQWAKWFAAQIDDCIQHGKENKNTVKAKDYGV</sequence>
<evidence type="ECO:0000256" key="1">
    <source>
        <dbReference type="SAM" id="Phobius"/>
    </source>
</evidence>